<accession>A0A5J5EQ82</accession>
<evidence type="ECO:0000259" key="3">
    <source>
        <dbReference type="PROSITE" id="PS50853"/>
    </source>
</evidence>
<protein>
    <submittedName>
        <fullName evidence="4">Uncharacterized protein</fullName>
    </submittedName>
</protein>
<evidence type="ECO:0000259" key="2">
    <source>
        <dbReference type="PROSITE" id="PS50172"/>
    </source>
</evidence>
<dbReference type="PANTHER" id="PTHR47351">
    <property type="entry name" value="CHITIN BIOSYNTHESIS PROTEIN CHS5"/>
    <property type="match status" value="1"/>
</dbReference>
<dbReference type="PROSITE" id="PS50853">
    <property type="entry name" value="FN3"/>
    <property type="match status" value="1"/>
</dbReference>
<dbReference type="InParanoid" id="A0A5J5EQ82"/>
<sequence>MLISLTVGKLDAGLAILLTEDKRLIEFPSILLPPGITSGSIVDIQVSRNTPAETAAKESFAALQDEIYNLYGVSSPKKPVLRLRNATQTSIVLEWDPIELATATLRSLTLYRNGAKAGAIPNPTAHTSTKISGLAVGEEYTFHLVLRTSAGTYSSEKVTARTHKMTDLSGITVCPGVMPAETREALEAALQRIGARPLQDSVRIDTTHFICTEGRGAQWEKALDMNIPVVRPEWIFACENEGRIVVSRNFYLGVDVAKMRHSMPPRTGPPPQTPVSPKAAPLSPRPQSMAPMRIAEPQGSGSESDTGLSTKPESRESVSEEAKDSATLSSEKLEASSGDSTTEVDGASDGASEAKEETKEEDNTEKEKDSGEFADVQL</sequence>
<dbReference type="Gene3D" id="3.40.50.10190">
    <property type="entry name" value="BRCT domain"/>
    <property type="match status" value="1"/>
</dbReference>
<feature type="domain" description="BRCT" evidence="2">
    <location>
        <begin position="163"/>
        <end position="252"/>
    </location>
</feature>
<feature type="compositionally biased region" description="Basic and acidic residues" evidence="1">
    <location>
        <begin position="312"/>
        <end position="324"/>
    </location>
</feature>
<name>A0A5J5EQ82_9PEZI</name>
<dbReference type="PROSITE" id="PS50172">
    <property type="entry name" value="BRCT"/>
    <property type="match status" value="1"/>
</dbReference>
<feature type="domain" description="Fibronectin type-III" evidence="3">
    <location>
        <begin position="75"/>
        <end position="169"/>
    </location>
</feature>
<dbReference type="Pfam" id="PF16892">
    <property type="entry name" value="CHS5_N"/>
    <property type="match status" value="1"/>
</dbReference>
<dbReference type="PANTHER" id="PTHR47351:SF1">
    <property type="entry name" value="CHITIN BIOSYNTHESIS PROTEIN CHS5"/>
    <property type="match status" value="1"/>
</dbReference>
<organism evidence="4 5">
    <name type="scientific">Sphaerosporella brunnea</name>
    <dbReference type="NCBI Taxonomy" id="1250544"/>
    <lineage>
        <taxon>Eukaryota</taxon>
        <taxon>Fungi</taxon>
        <taxon>Dikarya</taxon>
        <taxon>Ascomycota</taxon>
        <taxon>Pezizomycotina</taxon>
        <taxon>Pezizomycetes</taxon>
        <taxon>Pezizales</taxon>
        <taxon>Pyronemataceae</taxon>
        <taxon>Sphaerosporella</taxon>
    </lineage>
</organism>
<proteinExistence type="predicted"/>
<dbReference type="GO" id="GO:0000747">
    <property type="term" value="P:conjugation with cellular fusion"/>
    <property type="evidence" value="ECO:0007669"/>
    <property type="project" value="TreeGrafter"/>
</dbReference>
<dbReference type="Pfam" id="PF00533">
    <property type="entry name" value="BRCT"/>
    <property type="match status" value="1"/>
</dbReference>
<dbReference type="Gene3D" id="6.20.120.50">
    <property type="match status" value="1"/>
</dbReference>
<dbReference type="EMBL" id="VXIS01000167">
    <property type="protein sequence ID" value="KAA8899409.1"/>
    <property type="molecule type" value="Genomic_DNA"/>
</dbReference>
<dbReference type="InterPro" id="IPR052827">
    <property type="entry name" value="CHS_Export/Cell_Fusion_Reg"/>
</dbReference>
<dbReference type="Pfam" id="PF16893">
    <property type="entry name" value="fn3_2"/>
    <property type="match status" value="1"/>
</dbReference>
<dbReference type="CDD" id="cd13945">
    <property type="entry name" value="Chs5_N"/>
    <property type="match status" value="1"/>
</dbReference>
<dbReference type="InterPro" id="IPR013783">
    <property type="entry name" value="Ig-like_fold"/>
</dbReference>
<comment type="caution">
    <text evidence="4">The sequence shown here is derived from an EMBL/GenBank/DDBJ whole genome shotgun (WGS) entry which is preliminary data.</text>
</comment>
<dbReference type="GO" id="GO:0005802">
    <property type="term" value="C:trans-Golgi network"/>
    <property type="evidence" value="ECO:0007669"/>
    <property type="project" value="TreeGrafter"/>
</dbReference>
<dbReference type="Gene3D" id="2.60.40.10">
    <property type="entry name" value="Immunoglobulins"/>
    <property type="match status" value="1"/>
</dbReference>
<feature type="compositionally biased region" description="Polar residues" evidence="1">
    <location>
        <begin position="299"/>
        <end position="311"/>
    </location>
</feature>
<dbReference type="SUPFAM" id="SSF52113">
    <property type="entry name" value="BRCT domain"/>
    <property type="match status" value="1"/>
</dbReference>
<evidence type="ECO:0000256" key="1">
    <source>
        <dbReference type="SAM" id="MobiDB-lite"/>
    </source>
</evidence>
<evidence type="ECO:0000313" key="5">
    <source>
        <dbReference type="Proteomes" id="UP000326924"/>
    </source>
</evidence>
<dbReference type="CDD" id="cd00063">
    <property type="entry name" value="FN3"/>
    <property type="match status" value="1"/>
</dbReference>
<evidence type="ECO:0000313" key="4">
    <source>
        <dbReference type="EMBL" id="KAA8899409.1"/>
    </source>
</evidence>
<dbReference type="OrthoDB" id="245697at2759"/>
<dbReference type="InterPro" id="IPR036116">
    <property type="entry name" value="FN3_sf"/>
</dbReference>
<dbReference type="GO" id="GO:0046983">
    <property type="term" value="F:protein dimerization activity"/>
    <property type="evidence" value="ECO:0007669"/>
    <property type="project" value="InterPro"/>
</dbReference>
<feature type="region of interest" description="Disordered" evidence="1">
    <location>
        <begin position="261"/>
        <end position="378"/>
    </location>
</feature>
<dbReference type="GO" id="GO:0034044">
    <property type="term" value="C:exomer complex"/>
    <property type="evidence" value="ECO:0007669"/>
    <property type="project" value="TreeGrafter"/>
</dbReference>
<gene>
    <name evidence="4" type="ORF">FN846DRAFT_909638</name>
</gene>
<dbReference type="InterPro" id="IPR003961">
    <property type="entry name" value="FN3_dom"/>
</dbReference>
<dbReference type="SUPFAM" id="SSF49265">
    <property type="entry name" value="Fibronectin type III"/>
    <property type="match status" value="1"/>
</dbReference>
<dbReference type="InterPro" id="IPR036420">
    <property type="entry name" value="BRCT_dom_sf"/>
</dbReference>
<dbReference type="FunFam" id="2.60.40.10:FF:000453">
    <property type="entry name" value="Chitin biosynthesis protein CHS5"/>
    <property type="match status" value="1"/>
</dbReference>
<dbReference type="GO" id="GO:0006893">
    <property type="term" value="P:Golgi to plasma membrane transport"/>
    <property type="evidence" value="ECO:0007669"/>
    <property type="project" value="TreeGrafter"/>
</dbReference>
<reference evidence="4 5" key="1">
    <citation type="submission" date="2019-09" db="EMBL/GenBank/DDBJ databases">
        <title>Draft genome of the ectomycorrhizal ascomycete Sphaerosporella brunnea.</title>
        <authorList>
            <consortium name="DOE Joint Genome Institute"/>
            <person name="Benucci G.M."/>
            <person name="Marozzi G."/>
            <person name="Antonielli L."/>
            <person name="Sanchez S."/>
            <person name="Marco P."/>
            <person name="Wang X."/>
            <person name="Falini L.B."/>
            <person name="Barry K."/>
            <person name="Haridas S."/>
            <person name="Lipzen A."/>
            <person name="Labutti K."/>
            <person name="Grigoriev I.V."/>
            <person name="Murat C."/>
            <person name="Martin F."/>
            <person name="Albertini E."/>
            <person name="Donnini D."/>
            <person name="Bonito G."/>
        </authorList>
    </citation>
    <scope>NUCLEOTIDE SEQUENCE [LARGE SCALE GENOMIC DNA]</scope>
    <source>
        <strain evidence="4 5">Sb_GMNB300</strain>
    </source>
</reference>
<dbReference type="InterPro" id="IPR031669">
    <property type="entry name" value="Fn3_2"/>
</dbReference>
<dbReference type="InterPro" id="IPR031673">
    <property type="entry name" value="Chs5_N"/>
</dbReference>
<dbReference type="SMART" id="SM00292">
    <property type="entry name" value="BRCT"/>
    <property type="match status" value="1"/>
</dbReference>
<dbReference type="CDD" id="cd17742">
    <property type="entry name" value="BRCT_CHS5_like"/>
    <property type="match status" value="1"/>
</dbReference>
<dbReference type="AlphaFoldDB" id="A0A5J5EQ82"/>
<dbReference type="Proteomes" id="UP000326924">
    <property type="component" value="Unassembled WGS sequence"/>
</dbReference>
<dbReference type="InterPro" id="IPR001357">
    <property type="entry name" value="BRCT_dom"/>
</dbReference>
<keyword evidence="5" id="KW-1185">Reference proteome</keyword>